<dbReference type="KEGG" id="pdis:D8B20_02860"/>
<dbReference type="Proteomes" id="UP000319411">
    <property type="component" value="Chromosome"/>
</dbReference>
<reference evidence="1 2" key="1">
    <citation type="submission" date="2018-10" db="EMBL/GenBank/DDBJ databases">
        <title>Genome Sequencing of Pantoea dispersa DSM 32899.</title>
        <authorList>
            <person name="Nawrath M."/>
            <person name="Ottenheim C."/>
            <person name="Wilm A."/>
            <person name="Zimmermann W."/>
            <person name="Wu J.C."/>
        </authorList>
    </citation>
    <scope>NUCLEOTIDE SEQUENCE [LARGE SCALE GENOMIC DNA]</scope>
    <source>
        <strain evidence="1 2">DSM 32899</strain>
    </source>
</reference>
<proteinExistence type="predicted"/>
<dbReference type="RefSeq" id="WP_145886931.1">
    <property type="nucleotide sequence ID" value="NZ_CP032702.1"/>
</dbReference>
<evidence type="ECO:0000313" key="2">
    <source>
        <dbReference type="Proteomes" id="UP000319411"/>
    </source>
</evidence>
<name>A0A518X9M7_9GAMM</name>
<keyword evidence="2" id="KW-1185">Reference proteome</keyword>
<organism evidence="1 2">
    <name type="scientific">Candidatus Pantoea soli</name>
    <dbReference type="NCBI Taxonomy" id="3098669"/>
    <lineage>
        <taxon>Bacteria</taxon>
        <taxon>Pseudomonadati</taxon>
        <taxon>Pseudomonadota</taxon>
        <taxon>Gammaproteobacteria</taxon>
        <taxon>Enterobacterales</taxon>
        <taxon>Erwiniaceae</taxon>
        <taxon>Pantoea</taxon>
    </lineage>
</organism>
<accession>A0A518X9M7</accession>
<evidence type="ECO:0000313" key="1">
    <source>
        <dbReference type="EMBL" id="QDY40902.1"/>
    </source>
</evidence>
<protein>
    <submittedName>
        <fullName evidence="1">Uncharacterized protein</fullName>
    </submittedName>
</protein>
<dbReference type="OrthoDB" id="2652925at2"/>
<gene>
    <name evidence="1" type="ORF">D8B20_02860</name>
</gene>
<sequence>MINMDFTTKGGIVTLDDFHIDEKQPLENFLEVLKKDMLQVEFPGGFLLDIGWRPSFNIQGGFYVSLIKDYDWGAPMFSDSASNIELLKLKISEAINLL</sequence>
<dbReference type="EMBL" id="CP032702">
    <property type="protein sequence ID" value="QDY40902.1"/>
    <property type="molecule type" value="Genomic_DNA"/>
</dbReference>
<dbReference type="AlphaFoldDB" id="A0A518X9M7"/>